<reference evidence="2" key="1">
    <citation type="submission" date="2017-09" db="EMBL/GenBank/DDBJ databases">
        <title>Depth-based differentiation of microbial function through sediment-hosted aquifers and enrichment of novel symbionts in the deep terrestrial subsurface.</title>
        <authorList>
            <person name="Probst A.J."/>
            <person name="Ladd B."/>
            <person name="Jarett J.K."/>
            <person name="Geller-Mcgrath D.E."/>
            <person name="Sieber C.M.K."/>
            <person name="Emerson J.B."/>
            <person name="Anantharaman K."/>
            <person name="Thomas B.C."/>
            <person name="Malmstrom R."/>
            <person name="Stieglmeier M."/>
            <person name="Klingl A."/>
            <person name="Woyke T."/>
            <person name="Ryan C.M."/>
            <person name="Banfield J.F."/>
        </authorList>
    </citation>
    <scope>NUCLEOTIDE SEQUENCE [LARGE SCALE GENOMIC DNA]</scope>
</reference>
<dbReference type="Proteomes" id="UP000230758">
    <property type="component" value="Unassembled WGS sequence"/>
</dbReference>
<protein>
    <submittedName>
        <fullName evidence="1">Uncharacterized protein</fullName>
    </submittedName>
</protein>
<dbReference type="AlphaFoldDB" id="A0A2M7WR82"/>
<evidence type="ECO:0000313" key="2">
    <source>
        <dbReference type="Proteomes" id="UP000230758"/>
    </source>
</evidence>
<dbReference type="EMBL" id="PFXF01000032">
    <property type="protein sequence ID" value="PJA32510.1"/>
    <property type="molecule type" value="Genomic_DNA"/>
</dbReference>
<evidence type="ECO:0000313" key="1">
    <source>
        <dbReference type="EMBL" id="PJA32510.1"/>
    </source>
</evidence>
<comment type="caution">
    <text evidence="1">The sequence shown here is derived from an EMBL/GenBank/DDBJ whole genome shotgun (WGS) entry which is preliminary data.</text>
</comment>
<sequence length="76" mass="8506">MIDQMTQTITFLGNESLKEVRQGVQKALREKSQIILGKGQILSEIVVKVCTIPEFNGFDVYETEAIIGEIVQEPPI</sequence>
<organism evidence="1 2">
    <name type="scientific">Candidatus Zambryskibacteria bacterium CG_4_9_14_3_um_filter_42_15</name>
    <dbReference type="NCBI Taxonomy" id="1975112"/>
    <lineage>
        <taxon>Bacteria</taxon>
        <taxon>Candidatus Zambryskiibacteriota</taxon>
    </lineage>
</organism>
<proteinExistence type="predicted"/>
<name>A0A2M7WR82_9BACT</name>
<gene>
    <name evidence="1" type="ORF">CO185_02635</name>
</gene>
<accession>A0A2M7WR82</accession>